<gene>
    <name evidence="2" type="ORF">STAS_13410</name>
</gene>
<dbReference type="AlphaFoldDB" id="A0A5A7PVX4"/>
<dbReference type="EMBL" id="BKCP01005272">
    <property type="protein sequence ID" value="GER37023.1"/>
    <property type="molecule type" value="Genomic_DNA"/>
</dbReference>
<name>A0A5A7PVX4_STRAF</name>
<protein>
    <submittedName>
        <fullName evidence="2">Ethylene-dependent gravitropism-deficient andyellow-green-like 3</fullName>
    </submittedName>
</protein>
<keyword evidence="3" id="KW-1185">Reference proteome</keyword>
<proteinExistence type="predicted"/>
<keyword evidence="1" id="KW-1133">Transmembrane helix</keyword>
<evidence type="ECO:0000313" key="2">
    <source>
        <dbReference type="EMBL" id="GER37023.1"/>
    </source>
</evidence>
<keyword evidence="1" id="KW-0472">Membrane</keyword>
<sequence length="214" mass="23650">MKRTCTVRAAEAPPSDKSGRGGFFSISLKEVISIVSVAVASLQDDVRRNPTTTSSLLPPTNHQNLFSGMNDIQEIHPNLHSPFATFFPLPETAASPFTSDNPSSEDEALGRLSNTFSAPFAFQDRDLFTKILYIQLKIVSTSQMYDSQATNSNERLSSHYLAFIILAIYPLLYRAKHGTDLEPKGGLYAENKDWMRNHHVAAGKSALAFLNLEV</sequence>
<comment type="caution">
    <text evidence="2">The sequence shown here is derived from an EMBL/GenBank/DDBJ whole genome shotgun (WGS) entry which is preliminary data.</text>
</comment>
<feature type="transmembrane region" description="Helical" evidence="1">
    <location>
        <begin position="156"/>
        <end position="173"/>
    </location>
</feature>
<reference evidence="3" key="1">
    <citation type="journal article" date="2019" name="Curr. Biol.">
        <title>Genome Sequence of Striga asiatica Provides Insight into the Evolution of Plant Parasitism.</title>
        <authorList>
            <person name="Yoshida S."/>
            <person name="Kim S."/>
            <person name="Wafula E.K."/>
            <person name="Tanskanen J."/>
            <person name="Kim Y.M."/>
            <person name="Honaas L."/>
            <person name="Yang Z."/>
            <person name="Spallek T."/>
            <person name="Conn C.E."/>
            <person name="Ichihashi Y."/>
            <person name="Cheong K."/>
            <person name="Cui S."/>
            <person name="Der J.P."/>
            <person name="Gundlach H."/>
            <person name="Jiao Y."/>
            <person name="Hori C."/>
            <person name="Ishida J.K."/>
            <person name="Kasahara H."/>
            <person name="Kiba T."/>
            <person name="Kim M.S."/>
            <person name="Koo N."/>
            <person name="Laohavisit A."/>
            <person name="Lee Y.H."/>
            <person name="Lumba S."/>
            <person name="McCourt P."/>
            <person name="Mortimer J.C."/>
            <person name="Mutuku J.M."/>
            <person name="Nomura T."/>
            <person name="Sasaki-Sekimoto Y."/>
            <person name="Seto Y."/>
            <person name="Wang Y."/>
            <person name="Wakatake T."/>
            <person name="Sakakibara H."/>
            <person name="Demura T."/>
            <person name="Yamaguchi S."/>
            <person name="Yoneyama K."/>
            <person name="Manabe R.I."/>
            <person name="Nelson D.C."/>
            <person name="Schulman A.H."/>
            <person name="Timko M.P."/>
            <person name="dePamphilis C.W."/>
            <person name="Choi D."/>
            <person name="Shirasu K."/>
        </authorList>
    </citation>
    <scope>NUCLEOTIDE SEQUENCE [LARGE SCALE GENOMIC DNA]</scope>
    <source>
        <strain evidence="3">cv. UVA1</strain>
    </source>
</reference>
<dbReference type="Proteomes" id="UP000325081">
    <property type="component" value="Unassembled WGS sequence"/>
</dbReference>
<evidence type="ECO:0000313" key="3">
    <source>
        <dbReference type="Proteomes" id="UP000325081"/>
    </source>
</evidence>
<organism evidence="2 3">
    <name type="scientific">Striga asiatica</name>
    <name type="common">Asiatic witchweed</name>
    <name type="synonym">Buchnera asiatica</name>
    <dbReference type="NCBI Taxonomy" id="4170"/>
    <lineage>
        <taxon>Eukaryota</taxon>
        <taxon>Viridiplantae</taxon>
        <taxon>Streptophyta</taxon>
        <taxon>Embryophyta</taxon>
        <taxon>Tracheophyta</taxon>
        <taxon>Spermatophyta</taxon>
        <taxon>Magnoliopsida</taxon>
        <taxon>eudicotyledons</taxon>
        <taxon>Gunneridae</taxon>
        <taxon>Pentapetalae</taxon>
        <taxon>asterids</taxon>
        <taxon>lamiids</taxon>
        <taxon>Lamiales</taxon>
        <taxon>Orobanchaceae</taxon>
        <taxon>Buchnereae</taxon>
        <taxon>Striga</taxon>
    </lineage>
</organism>
<keyword evidence="1" id="KW-0812">Transmembrane</keyword>
<accession>A0A5A7PVX4</accession>
<evidence type="ECO:0000256" key="1">
    <source>
        <dbReference type="SAM" id="Phobius"/>
    </source>
</evidence>